<dbReference type="EMBL" id="CP050552">
    <property type="protein sequence ID" value="QND43728.1"/>
    <property type="molecule type" value="Genomic_DNA"/>
</dbReference>
<accession>A0A7G6RN96</accession>
<keyword evidence="1" id="KW-0614">Plasmid</keyword>
<evidence type="ECO:0000313" key="1">
    <source>
        <dbReference type="EMBL" id="QND43728.1"/>
    </source>
</evidence>
<proteinExistence type="predicted"/>
<name>A0A7G6RN96_RHILV</name>
<geneLocation type="plasmid" evidence="1 2">
    <name>p_1</name>
</geneLocation>
<evidence type="ECO:0000313" key="2">
    <source>
        <dbReference type="Proteomes" id="UP000515518"/>
    </source>
</evidence>
<dbReference type="Proteomes" id="UP000515518">
    <property type="component" value="Plasmid p_1"/>
</dbReference>
<organism evidence="1 2">
    <name type="scientific">Rhizobium leguminosarum bv. viciae</name>
    <dbReference type="NCBI Taxonomy" id="387"/>
    <lineage>
        <taxon>Bacteria</taxon>
        <taxon>Pseudomonadati</taxon>
        <taxon>Pseudomonadota</taxon>
        <taxon>Alphaproteobacteria</taxon>
        <taxon>Hyphomicrobiales</taxon>
        <taxon>Rhizobiaceae</taxon>
        <taxon>Rhizobium/Agrobacterium group</taxon>
        <taxon>Rhizobium</taxon>
    </lineage>
</organism>
<protein>
    <submittedName>
        <fullName evidence="1">Uncharacterized protein</fullName>
    </submittedName>
</protein>
<sequence length="138" mass="15725">MLQVLVSSCRFRKPYIWDCPYPTDYGPKDGELLRGLTWCAFSLDKFSDLRARETSKLILENRCRKPERMGEAPEVVIHFQRDRFFMPLDAWLHNLGIYCHISACDDLDGASDGIISHISACNAAFDIASFRCQDGTDA</sequence>
<dbReference type="AlphaFoldDB" id="A0A7G6RN96"/>
<reference evidence="2" key="1">
    <citation type="journal article" date="2020" name="Mol. Plant Microbe">
        <title>Rhizobial microsymbionts of the narrowly endemic Oxytropis species growing in Kamchatka are characterized by significant genetic diversity and possess a set of genes that are associated with T3SS and T6SS secretion systems and can affect the development of symbiosis.</title>
        <authorList>
            <person name="Safronova V."/>
            <person name="Guro P."/>
            <person name="Sazanova A."/>
            <person name="Kuznetsova I."/>
            <person name="Belimov A."/>
            <person name="Yakubov V."/>
            <person name="Chirak E."/>
            <person name="Afonin A."/>
            <person name="Gogolev Y."/>
            <person name="Andronov E."/>
            <person name="Tikhonovich I."/>
        </authorList>
    </citation>
    <scope>NUCLEOTIDE SEQUENCE [LARGE SCALE GENOMIC DNA]</scope>
    <source>
        <strain evidence="2">RCAM0610</strain>
        <plasmid evidence="2">p_1</plasmid>
    </source>
</reference>
<gene>
    <name evidence="1" type="ORF">HB770_34020</name>
</gene>